<protein>
    <submittedName>
        <fullName evidence="1">Pyranose dehydrogenase 3</fullName>
    </submittedName>
</protein>
<name>A0ACB8H5L8_PSICU</name>
<feature type="non-terminal residue" evidence="1">
    <location>
        <position position="434"/>
    </location>
</feature>
<keyword evidence="2" id="KW-1185">Reference proteome</keyword>
<accession>A0ACB8H5L8</accession>
<proteinExistence type="predicted"/>
<dbReference type="Proteomes" id="UP000664032">
    <property type="component" value="Unassembled WGS sequence"/>
</dbReference>
<evidence type="ECO:0000313" key="2">
    <source>
        <dbReference type="Proteomes" id="UP000664032"/>
    </source>
</evidence>
<organism evidence="1 2">
    <name type="scientific">Psilocybe cubensis</name>
    <name type="common">Psychedelic mushroom</name>
    <name type="synonym">Stropharia cubensis</name>
    <dbReference type="NCBI Taxonomy" id="181762"/>
    <lineage>
        <taxon>Eukaryota</taxon>
        <taxon>Fungi</taxon>
        <taxon>Dikarya</taxon>
        <taxon>Basidiomycota</taxon>
        <taxon>Agaricomycotina</taxon>
        <taxon>Agaricomycetes</taxon>
        <taxon>Agaricomycetidae</taxon>
        <taxon>Agaricales</taxon>
        <taxon>Agaricineae</taxon>
        <taxon>Strophariaceae</taxon>
        <taxon>Psilocybe</taxon>
    </lineage>
</organism>
<evidence type="ECO:0000313" key="1">
    <source>
        <dbReference type="EMBL" id="KAH9483280.1"/>
    </source>
</evidence>
<comment type="caution">
    <text evidence="1">The sequence shown here is derived from an EMBL/GenBank/DDBJ whole genome shotgun (WGS) entry which is preliminary data.</text>
</comment>
<gene>
    <name evidence="1" type="ORF">JR316_0005386</name>
</gene>
<reference evidence="1" key="1">
    <citation type="submission" date="2021-10" db="EMBL/GenBank/DDBJ databases">
        <title>Psilocybe cubensis genome.</title>
        <authorList>
            <person name="Mckernan K.J."/>
            <person name="Crawford S."/>
            <person name="Trippe A."/>
            <person name="Kane L.T."/>
            <person name="Mclaughlin S."/>
        </authorList>
    </citation>
    <scope>NUCLEOTIDE SEQUENCE</scope>
    <source>
        <strain evidence="1">MGC-MH-2018</strain>
    </source>
</reference>
<dbReference type="EMBL" id="JAFIQS020000004">
    <property type="protein sequence ID" value="KAH9483280.1"/>
    <property type="molecule type" value="Genomic_DNA"/>
</dbReference>
<sequence length="434" mass="46814">MTCHIVDDMFYTRGSQDDFDRWANVTGDSGWSWNSLIPYILKSEKWTPPVDGHDTHGQFDPTVHGFNGMVSTSLPDTRWQIIASNVSEVPKELPSVFPFVKDMNSGKPLGLGWVQTTTGEGERSSSATAYLSNQFTSRKNLHVLVNTKVTRIIGNSRGFFTGVEIAGSSQILKTTKEIILSAGAINTPQILLNSGIGDMNQLNKLNIRTILDLPSVGQNFTDHPRIVINLATNTKLQDLALNEWNHTRTGPYSGPTGTFIAWSRLPSDFPLLKGRGDSSAGPNSPHMELIPVIPSSVESVPGATGSMSIVVVSPKSRGSVTLNTSNPLGNPKIDPGFFTDPEGFDIATAIEAVKLTQTFYAAPIWKDYIIERTGPPANATDAEIGDFLRNSVVTIFHGASTAAMSPKGAKYGVVDPDLRVKGASGLRVVDASVM</sequence>